<evidence type="ECO:0000313" key="1">
    <source>
        <dbReference type="EMBL" id="MBL6449287.1"/>
    </source>
</evidence>
<dbReference type="Proteomes" id="UP000614216">
    <property type="component" value="Unassembled WGS sequence"/>
</dbReference>
<name>A0A937G252_9BACT</name>
<evidence type="ECO:0000313" key="2">
    <source>
        <dbReference type="Proteomes" id="UP000614216"/>
    </source>
</evidence>
<dbReference type="InterPro" id="IPR011324">
    <property type="entry name" value="Cytotoxic_necrot_fac-like_cat"/>
</dbReference>
<keyword evidence="2" id="KW-1185">Reference proteome</keyword>
<accession>A0A937G252</accession>
<dbReference type="SUPFAM" id="SSF64438">
    <property type="entry name" value="CNF1/YfiH-like putative cysteine hydrolases"/>
    <property type="match status" value="1"/>
</dbReference>
<sequence>MRIYYLVDDQFIVTSEATEIQAILGSCISICLSHVAGMNHYRPLVLLELKIKILINDIFLLTHYW</sequence>
<dbReference type="RefSeq" id="WP_202858817.1">
    <property type="nucleotide sequence ID" value="NZ_JAEUGD010000066.1"/>
</dbReference>
<dbReference type="EMBL" id="JAEUGD010000066">
    <property type="protein sequence ID" value="MBL6449287.1"/>
    <property type="molecule type" value="Genomic_DNA"/>
</dbReference>
<protein>
    <submittedName>
        <fullName evidence="1">Uncharacterized protein</fullName>
    </submittedName>
</protein>
<dbReference type="AlphaFoldDB" id="A0A937G252"/>
<comment type="caution">
    <text evidence="1">The sequence shown here is derived from an EMBL/GenBank/DDBJ whole genome shotgun (WGS) entry which is preliminary data.</text>
</comment>
<reference evidence="1" key="1">
    <citation type="submission" date="2021-01" db="EMBL/GenBank/DDBJ databases">
        <title>Fulvivirga kasyanovii gen. nov., sp nov., a novel member of the phylum Bacteroidetes isolated from seawater in a mussel farm.</title>
        <authorList>
            <person name="Zhao L.-H."/>
            <person name="Wang Z.-J."/>
        </authorList>
    </citation>
    <scope>NUCLEOTIDE SEQUENCE</scope>
    <source>
        <strain evidence="1">29W222</strain>
    </source>
</reference>
<proteinExistence type="predicted"/>
<organism evidence="1 2">
    <name type="scientific">Fulvivirga marina</name>
    <dbReference type="NCBI Taxonomy" id="2494733"/>
    <lineage>
        <taxon>Bacteria</taxon>
        <taxon>Pseudomonadati</taxon>
        <taxon>Bacteroidota</taxon>
        <taxon>Cytophagia</taxon>
        <taxon>Cytophagales</taxon>
        <taxon>Fulvivirgaceae</taxon>
        <taxon>Fulvivirga</taxon>
    </lineage>
</organism>
<gene>
    <name evidence="1" type="ORF">JMN32_23455</name>
</gene>